<keyword evidence="3" id="KW-1185">Reference proteome</keyword>
<gene>
    <name evidence="2" type="ORF">B5V03_34100</name>
</gene>
<keyword evidence="1" id="KW-1133">Transmembrane helix</keyword>
<accession>A0A4Q1UMQ7</accession>
<dbReference type="AlphaFoldDB" id="A0A4Q1UMQ7"/>
<dbReference type="Proteomes" id="UP000290819">
    <property type="component" value="Unassembled WGS sequence"/>
</dbReference>
<organism evidence="2 3">
    <name type="scientific">Bradyrhizobium betae</name>
    <dbReference type="NCBI Taxonomy" id="244734"/>
    <lineage>
        <taxon>Bacteria</taxon>
        <taxon>Pseudomonadati</taxon>
        <taxon>Pseudomonadota</taxon>
        <taxon>Alphaproteobacteria</taxon>
        <taxon>Hyphomicrobiales</taxon>
        <taxon>Nitrobacteraceae</taxon>
        <taxon>Bradyrhizobium</taxon>
    </lineage>
</organism>
<sequence length="77" mass="8356">MLARARANVPALRRRALFARAAAASGLVGDRVRARNDRASSRDLPRIFLLCGETMTAYLISLALAGLVAIVLWETFA</sequence>
<evidence type="ECO:0000256" key="1">
    <source>
        <dbReference type="SAM" id="Phobius"/>
    </source>
</evidence>
<proteinExistence type="predicted"/>
<protein>
    <submittedName>
        <fullName evidence="2">Uncharacterized protein</fullName>
    </submittedName>
</protein>
<evidence type="ECO:0000313" key="3">
    <source>
        <dbReference type="Proteomes" id="UP000290819"/>
    </source>
</evidence>
<keyword evidence="1" id="KW-0472">Membrane</keyword>
<dbReference type="EMBL" id="MZXW01000050">
    <property type="protein sequence ID" value="RXT36671.1"/>
    <property type="molecule type" value="Genomic_DNA"/>
</dbReference>
<name>A0A4Q1UMQ7_9BRAD</name>
<keyword evidence="1" id="KW-0812">Transmembrane</keyword>
<comment type="caution">
    <text evidence="2">The sequence shown here is derived from an EMBL/GenBank/DDBJ whole genome shotgun (WGS) entry which is preliminary data.</text>
</comment>
<reference evidence="2 3" key="1">
    <citation type="submission" date="2017-03" db="EMBL/GenBank/DDBJ databases">
        <authorList>
            <person name="Safronova V.I."/>
            <person name="Sazanova A.L."/>
            <person name="Chirak E.R."/>
        </authorList>
    </citation>
    <scope>NUCLEOTIDE SEQUENCE [LARGE SCALE GENOMIC DNA]</scope>
    <source>
        <strain evidence="2 3">Opo-243</strain>
    </source>
</reference>
<evidence type="ECO:0000313" key="2">
    <source>
        <dbReference type="EMBL" id="RXT36671.1"/>
    </source>
</evidence>
<feature type="transmembrane region" description="Helical" evidence="1">
    <location>
        <begin position="58"/>
        <end position="76"/>
    </location>
</feature>